<evidence type="ECO:0000259" key="4">
    <source>
        <dbReference type="Pfam" id="PF07238"/>
    </source>
</evidence>
<keyword evidence="7" id="KW-1185">Reference proteome</keyword>
<dbReference type="SUPFAM" id="SSF141371">
    <property type="entry name" value="PilZ domain-like"/>
    <property type="match status" value="2"/>
</dbReference>
<evidence type="ECO:0000256" key="1">
    <source>
        <dbReference type="ARBA" id="ARBA00022636"/>
    </source>
</evidence>
<dbReference type="GO" id="GO:0035438">
    <property type="term" value="F:cyclic-di-GMP binding"/>
    <property type="evidence" value="ECO:0007669"/>
    <property type="project" value="InterPro"/>
</dbReference>
<evidence type="ECO:0000256" key="3">
    <source>
        <dbReference type="ARBA" id="ARBA00023143"/>
    </source>
</evidence>
<proteinExistence type="predicted"/>
<keyword evidence="2" id="KW-0547">Nucleotide-binding</keyword>
<protein>
    <submittedName>
        <fullName evidence="6">Flagellar brake protein</fullName>
    </submittedName>
</protein>
<keyword evidence="3" id="KW-0975">Bacterial flagellum</keyword>
<evidence type="ECO:0000256" key="2">
    <source>
        <dbReference type="ARBA" id="ARBA00022741"/>
    </source>
</evidence>
<feature type="domain" description="PilZ" evidence="4">
    <location>
        <begin position="121"/>
        <end position="217"/>
    </location>
</feature>
<dbReference type="Pfam" id="PF07238">
    <property type="entry name" value="PilZ"/>
    <property type="match status" value="1"/>
</dbReference>
<dbReference type="Pfam" id="PF12945">
    <property type="entry name" value="PilZNR"/>
    <property type="match status" value="1"/>
</dbReference>
<evidence type="ECO:0000313" key="6">
    <source>
        <dbReference type="EMBL" id="WDD99911.1"/>
    </source>
</evidence>
<reference evidence="6 7" key="2">
    <citation type="journal article" date="2022" name="Mar. Drugs">
        <title>Bioassay-Guided Fractionation Leads to the Detection of Cholic Acid Generated by the Rare Thalassomonas sp.</title>
        <authorList>
            <person name="Pheiffer F."/>
            <person name="Schneider Y.K."/>
            <person name="Hansen E.H."/>
            <person name="Andersen J.H."/>
            <person name="Isaksson J."/>
            <person name="Busche T."/>
            <person name="R C."/>
            <person name="Kalinowski J."/>
            <person name="Zyl L.V."/>
            <person name="Trindade M."/>
        </authorList>
    </citation>
    <scope>NUCLEOTIDE SEQUENCE [LARGE SCALE GENOMIC DNA]</scope>
    <source>
        <strain evidence="6 7">A5K-106</strain>
    </source>
</reference>
<dbReference type="InterPro" id="IPR009875">
    <property type="entry name" value="PilZ_domain"/>
</dbReference>
<dbReference type="AlphaFoldDB" id="A0AAE9YUJ5"/>
<dbReference type="InterPro" id="IPR009926">
    <property type="entry name" value="T3SS_YcgR_PilZN"/>
</dbReference>
<keyword evidence="6" id="KW-0969">Cilium</keyword>
<evidence type="ECO:0000259" key="5">
    <source>
        <dbReference type="Pfam" id="PF12945"/>
    </source>
</evidence>
<dbReference type="Proteomes" id="UP000032568">
    <property type="component" value="Chromosome"/>
</dbReference>
<dbReference type="KEGG" id="tact:SG35_004395"/>
<dbReference type="EMBL" id="CP059735">
    <property type="protein sequence ID" value="WDD99911.1"/>
    <property type="molecule type" value="Genomic_DNA"/>
</dbReference>
<sequence length="228" mass="25258">MVNKPTQVDMVSRLNRNLGLLQAGAVVTIDVTTPAGQKSKFRTTFIGYLPKQYVLIQIPDANKLGNFGKYIYQGAKVTVRGLIEGREGAVVAFVSEIRQTLQIPSRLMVLDFPRQVTLQKLRTSIRIDTEIIAKVKVKQEYWTGIITDLSISGCQLQIVNGEELMLLNEDELEITIEDEQAAANVKLEAKVCNSKQLSNGISFGVEFNDSSRDSVTSLLHDTLDGKAE</sequence>
<keyword evidence="1" id="KW-0973">c-di-GMP</keyword>
<keyword evidence="6" id="KW-0282">Flagellum</keyword>
<evidence type="ECO:0000313" key="7">
    <source>
        <dbReference type="Proteomes" id="UP000032568"/>
    </source>
</evidence>
<keyword evidence="6" id="KW-0966">Cell projection</keyword>
<feature type="domain" description="Type III secretion system flagellar brake protein YcgR PilZN" evidence="5">
    <location>
        <begin position="24"/>
        <end position="113"/>
    </location>
</feature>
<dbReference type="InterPro" id="IPR012349">
    <property type="entry name" value="Split_barrel_FMN-bd"/>
</dbReference>
<dbReference type="Gene3D" id="2.30.110.10">
    <property type="entry name" value="Electron Transport, Fmn-binding Protein, Chain A"/>
    <property type="match status" value="1"/>
</dbReference>
<dbReference type="Gene3D" id="2.40.10.220">
    <property type="entry name" value="predicted glycosyltransferase like domains"/>
    <property type="match status" value="1"/>
</dbReference>
<reference evidence="6 7" key="1">
    <citation type="journal article" date="2015" name="Genome Announc.">
        <title>Draft Genome Sequences of Marine Isolates of Thalassomonas viridans and Thalassomonas actiniarum.</title>
        <authorList>
            <person name="Olonade I."/>
            <person name="van Zyl L.J."/>
            <person name="Trindade M."/>
        </authorList>
    </citation>
    <scope>NUCLEOTIDE SEQUENCE [LARGE SCALE GENOMIC DNA]</scope>
    <source>
        <strain evidence="6 7">A5K-106</strain>
    </source>
</reference>
<name>A0AAE9YUJ5_9GAMM</name>
<accession>A0AAE9YUJ5</accession>
<dbReference type="RefSeq" id="WP_044831857.1">
    <property type="nucleotide sequence ID" value="NZ_CP059735.1"/>
</dbReference>
<gene>
    <name evidence="6" type="ORF">SG35_004395</name>
</gene>
<organism evidence="6 7">
    <name type="scientific">Thalassomonas actiniarum</name>
    <dbReference type="NCBI Taxonomy" id="485447"/>
    <lineage>
        <taxon>Bacteria</taxon>
        <taxon>Pseudomonadati</taxon>
        <taxon>Pseudomonadota</taxon>
        <taxon>Gammaproteobacteria</taxon>
        <taxon>Alteromonadales</taxon>
        <taxon>Colwelliaceae</taxon>
        <taxon>Thalassomonas</taxon>
    </lineage>
</organism>